<name>A0AAV6UW77_9ARAC</name>
<evidence type="ECO:0000256" key="1">
    <source>
        <dbReference type="ARBA" id="ARBA00004324"/>
    </source>
</evidence>
<keyword evidence="5" id="KW-0804">Transcription</keyword>
<dbReference type="Pfam" id="PF00010">
    <property type="entry name" value="HLH"/>
    <property type="match status" value="1"/>
</dbReference>
<dbReference type="InterPro" id="IPR011598">
    <property type="entry name" value="bHLH_dom"/>
</dbReference>
<evidence type="ECO:0000256" key="6">
    <source>
        <dbReference type="ARBA" id="ARBA00023242"/>
    </source>
</evidence>
<dbReference type="AlphaFoldDB" id="A0AAV6UW77"/>
<feature type="compositionally biased region" description="Basic and acidic residues" evidence="7">
    <location>
        <begin position="46"/>
        <end position="56"/>
    </location>
</feature>
<proteinExistence type="predicted"/>
<feature type="region of interest" description="Disordered" evidence="7">
    <location>
        <begin position="101"/>
        <end position="213"/>
    </location>
</feature>
<evidence type="ECO:0000313" key="9">
    <source>
        <dbReference type="EMBL" id="KAG8188072.1"/>
    </source>
</evidence>
<comment type="subcellular location">
    <subcellularLocation>
        <location evidence="2">Cytoplasm</location>
    </subcellularLocation>
    <subcellularLocation>
        <location evidence="1">Nucleus speckle</location>
    </subcellularLocation>
</comment>
<feature type="region of interest" description="Disordered" evidence="7">
    <location>
        <begin position="1"/>
        <end position="79"/>
    </location>
</feature>
<dbReference type="GO" id="GO:0009653">
    <property type="term" value="P:anatomical structure morphogenesis"/>
    <property type="evidence" value="ECO:0007669"/>
    <property type="project" value="TreeGrafter"/>
</dbReference>
<accession>A0AAV6UW77</accession>
<dbReference type="SMART" id="SM00353">
    <property type="entry name" value="HLH"/>
    <property type="match status" value="1"/>
</dbReference>
<sequence>MASSPSCSSTSPSTSTATAATDLQETDAFSDDSGVDVKPQCKKPHERLLKFSHETDMVTESSNKRNKRKSSEPKKRKDVLLMKRFRWETDEEDNADDVFEAIERERPSSGDSGCQIESETNLSKKPPEEKKKKPPRQWRKQPKVEIDLHTPVIKQEHSLPTTFRQSVIRKHEATSSSDIPSRPSSTKNFSSLPGCSSGASSSAAGQTFVPPIAQPGDFDCEEIEVQDDIGEGSSGRTSRSVGRPRNYKGMTRQRRIEANARERTRVHTISAAFENLRRAVPAYAHNQKLSKLAILRIASAYIVALACLSEQDYNSQDTRQSTLASCVEQCTRTIQAEGKSRRRTSKVSSNLYI</sequence>
<feature type="region of interest" description="Disordered" evidence="7">
    <location>
        <begin position="227"/>
        <end position="252"/>
    </location>
</feature>
<comment type="caution">
    <text evidence="9">The sequence shown here is derived from an EMBL/GenBank/DDBJ whole genome shotgun (WGS) entry which is preliminary data.</text>
</comment>
<dbReference type="GO" id="GO:0070888">
    <property type="term" value="F:E-box binding"/>
    <property type="evidence" value="ECO:0007669"/>
    <property type="project" value="TreeGrafter"/>
</dbReference>
<dbReference type="CDD" id="cd11421">
    <property type="entry name" value="bHLH_TS_ATOH8"/>
    <property type="match status" value="1"/>
</dbReference>
<feature type="compositionally biased region" description="Low complexity" evidence="7">
    <location>
        <begin position="234"/>
        <end position="244"/>
    </location>
</feature>
<dbReference type="SUPFAM" id="SSF47459">
    <property type="entry name" value="HLH, helix-loop-helix DNA-binding domain"/>
    <property type="match status" value="1"/>
</dbReference>
<evidence type="ECO:0000256" key="2">
    <source>
        <dbReference type="ARBA" id="ARBA00004496"/>
    </source>
</evidence>
<feature type="compositionally biased region" description="Basic residues" evidence="7">
    <location>
        <begin position="132"/>
        <end position="141"/>
    </location>
</feature>
<dbReference type="PANTHER" id="PTHR19290:SF102">
    <property type="entry name" value="TRANSCRIPTION FACTOR ATOH8"/>
    <property type="match status" value="1"/>
</dbReference>
<dbReference type="FunFam" id="4.10.280.10:FF:000052">
    <property type="entry name" value="Protein atonal homolog 8"/>
    <property type="match status" value="1"/>
</dbReference>
<dbReference type="InterPro" id="IPR032660">
    <property type="entry name" value="ATOH8_bHLH"/>
</dbReference>
<dbReference type="GO" id="GO:0046983">
    <property type="term" value="F:protein dimerization activity"/>
    <property type="evidence" value="ECO:0007669"/>
    <property type="project" value="InterPro"/>
</dbReference>
<feature type="compositionally biased region" description="Polar residues" evidence="7">
    <location>
        <begin position="109"/>
        <end position="123"/>
    </location>
</feature>
<evidence type="ECO:0000256" key="4">
    <source>
        <dbReference type="ARBA" id="ARBA00023125"/>
    </source>
</evidence>
<dbReference type="PANTHER" id="PTHR19290">
    <property type="entry name" value="BASIC HELIX-LOOP-HELIX PROTEIN NEUROGENIN-RELATED"/>
    <property type="match status" value="1"/>
</dbReference>
<feature type="compositionally biased region" description="Low complexity" evidence="7">
    <location>
        <begin position="1"/>
        <end position="21"/>
    </location>
</feature>
<dbReference type="InterPro" id="IPR036638">
    <property type="entry name" value="HLH_DNA-bd_sf"/>
</dbReference>
<feature type="compositionally biased region" description="Basic and acidic residues" evidence="7">
    <location>
        <begin position="69"/>
        <end position="79"/>
    </location>
</feature>
<dbReference type="GO" id="GO:0003700">
    <property type="term" value="F:DNA-binding transcription factor activity"/>
    <property type="evidence" value="ECO:0007669"/>
    <property type="project" value="InterPro"/>
</dbReference>
<evidence type="ECO:0000313" key="10">
    <source>
        <dbReference type="Proteomes" id="UP000827092"/>
    </source>
</evidence>
<dbReference type="EMBL" id="JAFNEN010000250">
    <property type="protein sequence ID" value="KAG8188072.1"/>
    <property type="molecule type" value="Genomic_DNA"/>
</dbReference>
<evidence type="ECO:0000256" key="3">
    <source>
        <dbReference type="ARBA" id="ARBA00023015"/>
    </source>
</evidence>
<dbReference type="Proteomes" id="UP000827092">
    <property type="component" value="Unassembled WGS sequence"/>
</dbReference>
<keyword evidence="6" id="KW-0539">Nucleus</keyword>
<organism evidence="9 10">
    <name type="scientific">Oedothorax gibbosus</name>
    <dbReference type="NCBI Taxonomy" id="931172"/>
    <lineage>
        <taxon>Eukaryota</taxon>
        <taxon>Metazoa</taxon>
        <taxon>Ecdysozoa</taxon>
        <taxon>Arthropoda</taxon>
        <taxon>Chelicerata</taxon>
        <taxon>Arachnida</taxon>
        <taxon>Araneae</taxon>
        <taxon>Araneomorphae</taxon>
        <taxon>Entelegynae</taxon>
        <taxon>Araneoidea</taxon>
        <taxon>Linyphiidae</taxon>
        <taxon>Erigoninae</taxon>
        <taxon>Oedothorax</taxon>
    </lineage>
</organism>
<keyword evidence="3" id="KW-0805">Transcription regulation</keyword>
<dbReference type="Gene3D" id="4.10.280.10">
    <property type="entry name" value="Helix-loop-helix DNA-binding domain"/>
    <property type="match status" value="1"/>
</dbReference>
<dbReference type="PROSITE" id="PS50888">
    <property type="entry name" value="BHLH"/>
    <property type="match status" value="1"/>
</dbReference>
<keyword evidence="10" id="KW-1185">Reference proteome</keyword>
<dbReference type="GO" id="GO:0045944">
    <property type="term" value="P:positive regulation of transcription by RNA polymerase II"/>
    <property type="evidence" value="ECO:0007669"/>
    <property type="project" value="TreeGrafter"/>
</dbReference>
<feature type="compositionally biased region" description="Low complexity" evidence="7">
    <location>
        <begin position="175"/>
        <end position="205"/>
    </location>
</feature>
<feature type="domain" description="BHLH" evidence="8">
    <location>
        <begin position="253"/>
        <end position="305"/>
    </location>
</feature>
<evidence type="ECO:0000259" key="8">
    <source>
        <dbReference type="PROSITE" id="PS50888"/>
    </source>
</evidence>
<evidence type="ECO:0000256" key="7">
    <source>
        <dbReference type="SAM" id="MobiDB-lite"/>
    </source>
</evidence>
<feature type="compositionally biased region" description="Acidic residues" evidence="7">
    <location>
        <begin position="24"/>
        <end position="34"/>
    </location>
</feature>
<keyword evidence="4" id="KW-0238">DNA-binding</keyword>
<dbReference type="InterPro" id="IPR050359">
    <property type="entry name" value="bHLH_transcription_factors"/>
</dbReference>
<gene>
    <name evidence="9" type="ORF">JTE90_014311</name>
</gene>
<dbReference type="GO" id="GO:0005737">
    <property type="term" value="C:cytoplasm"/>
    <property type="evidence" value="ECO:0007669"/>
    <property type="project" value="UniProtKB-SubCell"/>
</dbReference>
<reference evidence="9 10" key="1">
    <citation type="journal article" date="2022" name="Nat. Ecol. Evol.">
        <title>A masculinizing supergene underlies an exaggerated male reproductive morph in a spider.</title>
        <authorList>
            <person name="Hendrickx F."/>
            <person name="De Corte Z."/>
            <person name="Sonet G."/>
            <person name="Van Belleghem S.M."/>
            <person name="Kostlbacher S."/>
            <person name="Vangestel C."/>
        </authorList>
    </citation>
    <scope>NUCLEOTIDE SEQUENCE [LARGE SCALE GENOMIC DNA]</scope>
    <source>
        <strain evidence="9">W744_W776</strain>
    </source>
</reference>
<evidence type="ECO:0000256" key="5">
    <source>
        <dbReference type="ARBA" id="ARBA00023163"/>
    </source>
</evidence>
<protein>
    <recommendedName>
        <fullName evidence="8">BHLH domain-containing protein</fullName>
    </recommendedName>
</protein>
<dbReference type="GO" id="GO:0016607">
    <property type="term" value="C:nuclear speck"/>
    <property type="evidence" value="ECO:0007669"/>
    <property type="project" value="UniProtKB-SubCell"/>
</dbReference>